<dbReference type="AlphaFoldDB" id="A0A1W1C5Z0"/>
<organism evidence="2">
    <name type="scientific">hydrothermal vent metagenome</name>
    <dbReference type="NCBI Taxonomy" id="652676"/>
    <lineage>
        <taxon>unclassified sequences</taxon>
        <taxon>metagenomes</taxon>
        <taxon>ecological metagenomes</taxon>
    </lineage>
</organism>
<gene>
    <name evidence="2" type="ORF">MNB_SV-8-502</name>
</gene>
<feature type="domain" description="Tll0287-like" evidence="1">
    <location>
        <begin position="48"/>
        <end position="186"/>
    </location>
</feature>
<name>A0A1W1C5Z0_9ZZZZ</name>
<evidence type="ECO:0000259" key="1">
    <source>
        <dbReference type="Pfam" id="PF11845"/>
    </source>
</evidence>
<dbReference type="EMBL" id="FPHD01000056">
    <property type="protein sequence ID" value="SFV61111.1"/>
    <property type="molecule type" value="Genomic_DNA"/>
</dbReference>
<dbReference type="Pfam" id="PF11845">
    <property type="entry name" value="Tll0287-like"/>
    <property type="match status" value="1"/>
</dbReference>
<proteinExistence type="predicted"/>
<reference evidence="2" key="1">
    <citation type="submission" date="2016-10" db="EMBL/GenBank/DDBJ databases">
        <authorList>
            <person name="de Groot N.N."/>
        </authorList>
    </citation>
    <scope>NUCLEOTIDE SEQUENCE</scope>
</reference>
<sequence>MKLKTCLLTSLLTASAMAADNNATQPLTVKQEGVKYIKMLGGALKTQLKAHMKKDPTGLDALAFCTGSADNITKEVNTKLPDYAKVRRTALKVRNNSVNTPDATDKKVMQDYEEAIAAKTFTPKDIKVVQEGDVTRVYKPLVTKPVCLKCHGSELNPKIADGIKSAYPQDKAIGFKEGDLRGVIVAEIKKH</sequence>
<accession>A0A1W1C5Z0</accession>
<evidence type="ECO:0000313" key="2">
    <source>
        <dbReference type="EMBL" id="SFV61111.1"/>
    </source>
</evidence>
<protein>
    <submittedName>
        <fullName evidence="2">Cytochrome c family protein</fullName>
    </submittedName>
</protein>
<dbReference type="InterPro" id="IPR021796">
    <property type="entry name" value="Tll0287-like_dom"/>
</dbReference>